<dbReference type="SUPFAM" id="SSF53383">
    <property type="entry name" value="PLP-dependent transferases"/>
    <property type="match status" value="1"/>
</dbReference>
<keyword evidence="5" id="KW-0032">Aminotransferase</keyword>
<proteinExistence type="predicted"/>
<evidence type="ECO:0000313" key="6">
    <source>
        <dbReference type="Proteomes" id="UP001494902"/>
    </source>
</evidence>
<comment type="cofactor">
    <cofactor evidence="1">
        <name>pyridoxal 5'-phosphate</name>
        <dbReference type="ChEBI" id="CHEBI:597326"/>
    </cofactor>
</comment>
<dbReference type="PANTHER" id="PTHR43586:SF8">
    <property type="entry name" value="CYSTEINE DESULFURASE 1, CHLOROPLASTIC"/>
    <property type="match status" value="1"/>
</dbReference>
<reference evidence="5 6" key="1">
    <citation type="submission" date="2024-03" db="EMBL/GenBank/DDBJ databases">
        <title>Draft genome sequence of Pseudonocardia nematodicida JCM 31783.</title>
        <authorList>
            <person name="Butdee W."/>
            <person name="Duangmal K."/>
        </authorList>
    </citation>
    <scope>NUCLEOTIDE SEQUENCE [LARGE SCALE GENOMIC DNA]</scope>
    <source>
        <strain evidence="5 6">JCM 31783</strain>
    </source>
</reference>
<dbReference type="Gene3D" id="3.90.1150.10">
    <property type="entry name" value="Aspartate Aminotransferase, domain 1"/>
    <property type="match status" value="1"/>
</dbReference>
<dbReference type="InterPro" id="IPR015422">
    <property type="entry name" value="PyrdxlP-dep_Trfase_small"/>
</dbReference>
<organism evidence="5 6">
    <name type="scientific">Pseudonocardia nematodicida</name>
    <dbReference type="NCBI Taxonomy" id="1206997"/>
    <lineage>
        <taxon>Bacteria</taxon>
        <taxon>Bacillati</taxon>
        <taxon>Actinomycetota</taxon>
        <taxon>Actinomycetes</taxon>
        <taxon>Pseudonocardiales</taxon>
        <taxon>Pseudonocardiaceae</taxon>
        <taxon>Pseudonocardia</taxon>
    </lineage>
</organism>
<feature type="region of interest" description="Disordered" evidence="3">
    <location>
        <begin position="430"/>
        <end position="457"/>
    </location>
</feature>
<dbReference type="Proteomes" id="UP001494902">
    <property type="component" value="Unassembled WGS sequence"/>
</dbReference>
<dbReference type="EMBL" id="JBEDNQ010000012">
    <property type="protein sequence ID" value="MEQ3553895.1"/>
    <property type="molecule type" value="Genomic_DNA"/>
</dbReference>
<evidence type="ECO:0000256" key="2">
    <source>
        <dbReference type="ARBA" id="ARBA00022898"/>
    </source>
</evidence>
<sequence>MTAALLPVPSLVTATDTLPRVVGDELRVPLVDGRSVRYCDLDSAASTPALDAVAAHVAEVLPYLGSVHRGAGYTSRVCTSLLENARADVGRFVRARADDCVVFTRNTTDALGVLARAVPGPVVTLDLEHHATLLAWRHGGHRVVRAGRTVADTLDALRAELAARPDAALVAVTGASNVTGEILPVAEIVAISHAAGARVCVDAAQLAPHRRLDLAGWGADYLVLSGHKIYAPYGAGVLVGRRDWLDAATPHQAGGGAVRSVTVDGDSTSAEWLPAPQRHEGGTPNVLGAAALAAACRALEPIIDDAVPAHERDLGDRLRDELAGVPGLRVLSLFDSPVDRTATVSFTLGDLPPGLVAAALSAEHGIGVRDGRFCAHPLLERLNGGADAVRASLGLRTRESDVDRLVSALHALARRGPQWTYAIVDGRWAPTPDPRPLDPFAGTRSGSDAPLPPGCGG</sequence>
<protein>
    <submittedName>
        <fullName evidence="5">Aminotransferase class V-fold PLP-dependent enzyme</fullName>
    </submittedName>
</protein>
<evidence type="ECO:0000256" key="3">
    <source>
        <dbReference type="SAM" id="MobiDB-lite"/>
    </source>
</evidence>
<feature type="domain" description="Aminotransferase class V" evidence="4">
    <location>
        <begin position="41"/>
        <end position="405"/>
    </location>
</feature>
<dbReference type="Pfam" id="PF00266">
    <property type="entry name" value="Aminotran_5"/>
    <property type="match status" value="1"/>
</dbReference>
<dbReference type="InterPro" id="IPR015424">
    <property type="entry name" value="PyrdxlP-dep_Trfase"/>
</dbReference>
<evidence type="ECO:0000259" key="4">
    <source>
        <dbReference type="Pfam" id="PF00266"/>
    </source>
</evidence>
<evidence type="ECO:0000256" key="1">
    <source>
        <dbReference type="ARBA" id="ARBA00001933"/>
    </source>
</evidence>
<keyword evidence="2" id="KW-0663">Pyridoxal phosphate</keyword>
<comment type="caution">
    <text evidence="5">The sequence shown here is derived from an EMBL/GenBank/DDBJ whole genome shotgun (WGS) entry which is preliminary data.</text>
</comment>
<evidence type="ECO:0000313" key="5">
    <source>
        <dbReference type="EMBL" id="MEQ3553895.1"/>
    </source>
</evidence>
<name>A0ABV1KHH7_9PSEU</name>
<gene>
    <name evidence="5" type="ORF">WIS52_25760</name>
</gene>
<keyword evidence="6" id="KW-1185">Reference proteome</keyword>
<dbReference type="InterPro" id="IPR015421">
    <property type="entry name" value="PyrdxlP-dep_Trfase_major"/>
</dbReference>
<dbReference type="Gene3D" id="3.40.640.10">
    <property type="entry name" value="Type I PLP-dependent aspartate aminotransferase-like (Major domain)"/>
    <property type="match status" value="1"/>
</dbReference>
<dbReference type="PANTHER" id="PTHR43586">
    <property type="entry name" value="CYSTEINE DESULFURASE"/>
    <property type="match status" value="1"/>
</dbReference>
<dbReference type="RefSeq" id="WP_349300968.1">
    <property type="nucleotide sequence ID" value="NZ_JBEDNQ010000012.1"/>
</dbReference>
<accession>A0ABV1KHH7</accession>
<dbReference type="InterPro" id="IPR000192">
    <property type="entry name" value="Aminotrans_V_dom"/>
</dbReference>
<dbReference type="GO" id="GO:0008483">
    <property type="term" value="F:transaminase activity"/>
    <property type="evidence" value="ECO:0007669"/>
    <property type="project" value="UniProtKB-KW"/>
</dbReference>
<keyword evidence="5" id="KW-0808">Transferase</keyword>